<dbReference type="EMBL" id="FULE01000044">
    <property type="protein sequence ID" value="SJN58889.1"/>
    <property type="molecule type" value="Genomic_DNA"/>
</dbReference>
<name>A0A1R4LR81_VIBR1</name>
<evidence type="ECO:0000313" key="1">
    <source>
        <dbReference type="EMBL" id="SJN58889.1"/>
    </source>
</evidence>
<organism evidence="1 2">
    <name type="scientific">Vibrio ruber (strain DSM 16370 / JCM 11486 / BCRC 17186 / CECT 7878 / LMG 23124 / VR1)</name>
    <dbReference type="NCBI Taxonomy" id="1123498"/>
    <lineage>
        <taxon>Bacteria</taxon>
        <taxon>Pseudomonadati</taxon>
        <taxon>Pseudomonadota</taxon>
        <taxon>Gammaproteobacteria</taxon>
        <taxon>Vibrionales</taxon>
        <taxon>Vibrionaceae</taxon>
        <taxon>Vibrio</taxon>
    </lineage>
</organism>
<reference evidence="2" key="1">
    <citation type="submission" date="2017-02" db="EMBL/GenBank/DDBJ databases">
        <authorList>
            <person name="Rodrigo-Torres L."/>
            <person name="Arahal R.D."/>
            <person name="Lucena T."/>
        </authorList>
    </citation>
    <scope>NUCLEOTIDE SEQUENCE [LARGE SCALE GENOMIC DNA]</scope>
    <source>
        <strain evidence="2">CECT 7878</strain>
    </source>
</reference>
<proteinExistence type="predicted"/>
<dbReference type="AlphaFoldDB" id="A0A1R4LR81"/>
<keyword evidence="2" id="KW-1185">Reference proteome</keyword>
<sequence length="79" mass="8913">MSKLYHILINHFGTEAKISQAFGVTRAQHFKNRVPEHVALLCHLDPHIPYTYNPDDFGRNSAALTLDLAKPQQATERTG</sequence>
<evidence type="ECO:0000313" key="2">
    <source>
        <dbReference type="Proteomes" id="UP000188276"/>
    </source>
</evidence>
<protein>
    <submittedName>
        <fullName evidence="1">Uncharacterized protein</fullName>
    </submittedName>
</protein>
<accession>A0A1R4LR81</accession>
<gene>
    <name evidence="1" type="ORF">VR7878_03100</name>
</gene>
<dbReference type="STRING" id="1123498.VR7878_03100"/>
<dbReference type="RefSeq" id="WP_077336994.1">
    <property type="nucleotide sequence ID" value="NZ_FULE01000044.1"/>
</dbReference>
<dbReference type="Proteomes" id="UP000188276">
    <property type="component" value="Unassembled WGS sequence"/>
</dbReference>
<dbReference type="OrthoDB" id="6462487at2"/>